<organism evidence="3 4">
    <name type="scientific">Cymbomonas tetramitiformis</name>
    <dbReference type="NCBI Taxonomy" id="36881"/>
    <lineage>
        <taxon>Eukaryota</taxon>
        <taxon>Viridiplantae</taxon>
        <taxon>Chlorophyta</taxon>
        <taxon>Pyramimonadophyceae</taxon>
        <taxon>Pyramimonadales</taxon>
        <taxon>Pyramimonadaceae</taxon>
        <taxon>Cymbomonas</taxon>
    </lineage>
</organism>
<feature type="region of interest" description="Disordered" evidence="2">
    <location>
        <begin position="336"/>
        <end position="361"/>
    </location>
</feature>
<dbReference type="AlphaFoldDB" id="A0AAE0G445"/>
<protein>
    <submittedName>
        <fullName evidence="3">Uncharacterized protein</fullName>
    </submittedName>
</protein>
<feature type="compositionally biased region" description="Pro residues" evidence="2">
    <location>
        <begin position="267"/>
        <end position="302"/>
    </location>
</feature>
<evidence type="ECO:0000313" key="4">
    <source>
        <dbReference type="Proteomes" id="UP001190700"/>
    </source>
</evidence>
<feature type="region of interest" description="Disordered" evidence="2">
    <location>
        <begin position="261"/>
        <end position="312"/>
    </location>
</feature>
<keyword evidence="1" id="KW-0175">Coiled coil</keyword>
<evidence type="ECO:0000256" key="2">
    <source>
        <dbReference type="SAM" id="MobiDB-lite"/>
    </source>
</evidence>
<name>A0AAE0G445_9CHLO</name>
<feature type="region of interest" description="Disordered" evidence="2">
    <location>
        <begin position="374"/>
        <end position="399"/>
    </location>
</feature>
<comment type="caution">
    <text evidence="3">The sequence shown here is derived from an EMBL/GenBank/DDBJ whole genome shotgun (WGS) entry which is preliminary data.</text>
</comment>
<evidence type="ECO:0000256" key="1">
    <source>
        <dbReference type="SAM" id="Coils"/>
    </source>
</evidence>
<feature type="coiled-coil region" evidence="1">
    <location>
        <begin position="78"/>
        <end position="105"/>
    </location>
</feature>
<dbReference type="EMBL" id="LGRX02009931">
    <property type="protein sequence ID" value="KAK3271222.1"/>
    <property type="molecule type" value="Genomic_DNA"/>
</dbReference>
<feature type="region of interest" description="Disordered" evidence="2">
    <location>
        <begin position="140"/>
        <end position="172"/>
    </location>
</feature>
<accession>A0AAE0G445</accession>
<evidence type="ECO:0000313" key="3">
    <source>
        <dbReference type="EMBL" id="KAK3271222.1"/>
    </source>
</evidence>
<dbReference type="Proteomes" id="UP001190700">
    <property type="component" value="Unassembled WGS sequence"/>
</dbReference>
<keyword evidence="4" id="KW-1185">Reference proteome</keyword>
<gene>
    <name evidence="3" type="ORF">CYMTET_20419</name>
</gene>
<proteinExistence type="predicted"/>
<reference evidence="3 4" key="1">
    <citation type="journal article" date="2015" name="Genome Biol. Evol.">
        <title>Comparative Genomics of a Bacterivorous Green Alga Reveals Evolutionary Causalities and Consequences of Phago-Mixotrophic Mode of Nutrition.</title>
        <authorList>
            <person name="Burns J.A."/>
            <person name="Paasch A."/>
            <person name="Narechania A."/>
            <person name="Kim E."/>
        </authorList>
    </citation>
    <scope>NUCLEOTIDE SEQUENCE [LARGE SCALE GENOMIC DNA]</scope>
    <source>
        <strain evidence="3 4">PLY_AMNH</strain>
    </source>
</reference>
<sequence length="399" mass="41628">MDDDEAPAWATPRYARRITLQEYEQQKRVCTEQAVQALMKELDDLKHEPSAKKKQEGKLSLLARMKAVLIGNKRDKENTAQAAKLDELQSTVANLTKELAALKGHFGAASSDHTKGIPSPCTSSGTSECTPAFSAYHSQQGCSIGPSPSPRSPFSQYSPAETPSSSSYSQQQDPFRIHTLPASNCIGAGNSLSGSSSYGSEEKGTAPQSANIFASRPTFSTAPFQQHPAVSQPLFSAPTSASPSDQVPILAATQPAEVFTPAVTAATPPPLAPAPVPPPPPPPPPPAPSTVLPPLPPPPPALSAPDQIPSSAEVMGVANGSVQSIDLIAEINTQAASRLRRSGGVRSPGGTPLKSSDSMEGTFMDEVLKFKIAHAMDTGDEDSQGRGSPGSGSFSDMSP</sequence>
<feature type="compositionally biased region" description="Low complexity" evidence="2">
    <location>
        <begin position="155"/>
        <end position="172"/>
    </location>
</feature>